<gene>
    <name evidence="2" type="ORF">J4050_02930</name>
</gene>
<keyword evidence="3" id="KW-1185">Reference proteome</keyword>
<dbReference type="SUPFAM" id="SSF49464">
    <property type="entry name" value="Carboxypeptidase regulatory domain-like"/>
    <property type="match status" value="1"/>
</dbReference>
<feature type="signal peptide" evidence="1">
    <location>
        <begin position="1"/>
        <end position="36"/>
    </location>
</feature>
<evidence type="ECO:0000313" key="3">
    <source>
        <dbReference type="Proteomes" id="UP000676776"/>
    </source>
</evidence>
<feature type="chain" id="PRO_5045992320" evidence="1">
    <location>
        <begin position="37"/>
        <end position="141"/>
    </location>
</feature>
<evidence type="ECO:0000256" key="1">
    <source>
        <dbReference type="SAM" id="SignalP"/>
    </source>
</evidence>
<keyword evidence="1" id="KW-0732">Signal</keyword>
<proteinExistence type="predicted"/>
<accession>A0ABS3SYW6</accession>
<dbReference type="EMBL" id="JAGEVF010000002">
    <property type="protein sequence ID" value="MBO3115682.1"/>
    <property type="molecule type" value="Genomic_DNA"/>
</dbReference>
<dbReference type="Gene3D" id="2.60.40.1120">
    <property type="entry name" value="Carboxypeptidase-like, regulatory domain"/>
    <property type="match status" value="1"/>
</dbReference>
<protein>
    <submittedName>
        <fullName evidence="2">Carboxypeptidase-like regulatory domain-containing protein</fullName>
    </submittedName>
</protein>
<comment type="caution">
    <text evidence="2">The sequence shown here is derived from an EMBL/GenBank/DDBJ whole genome shotgun (WGS) entry which is preliminary data.</text>
</comment>
<reference evidence="2 3" key="1">
    <citation type="submission" date="2021-03" db="EMBL/GenBank/DDBJ databases">
        <title>Winogradskyella sp. nov., isolated from costal sediment.</title>
        <authorList>
            <person name="Gao C."/>
        </authorList>
    </citation>
    <scope>NUCLEOTIDE SEQUENCE [LARGE SCALE GENOMIC DNA]</scope>
    <source>
        <strain evidence="2 3">DF17</strain>
    </source>
</reference>
<dbReference type="RefSeq" id="WP_208152459.1">
    <property type="nucleotide sequence ID" value="NZ_JAGEVF010000002.1"/>
</dbReference>
<evidence type="ECO:0000313" key="2">
    <source>
        <dbReference type="EMBL" id="MBO3115682.1"/>
    </source>
</evidence>
<sequence>MKSHILIQHPKTKKPLLSIVFFIMALLVLNSGFAQAQITKSKAQNITIKGLVTDGKVALKDVNVIQKGTRNGTVTNDKGEFIFPVPLKTGDVLLFSYLGYETQMIPIKENSTFIKLTLAEDLIEMIGALDPDIPYKSKRKN</sequence>
<dbReference type="Pfam" id="PF13715">
    <property type="entry name" value="CarbopepD_reg_2"/>
    <property type="match status" value="1"/>
</dbReference>
<dbReference type="Proteomes" id="UP000676776">
    <property type="component" value="Unassembled WGS sequence"/>
</dbReference>
<dbReference type="InterPro" id="IPR008969">
    <property type="entry name" value="CarboxyPept-like_regulatory"/>
</dbReference>
<name>A0ABS3SYW6_9FLAO</name>
<organism evidence="2 3">
    <name type="scientific">Winogradskyella pelagia</name>
    <dbReference type="NCBI Taxonomy" id="2819984"/>
    <lineage>
        <taxon>Bacteria</taxon>
        <taxon>Pseudomonadati</taxon>
        <taxon>Bacteroidota</taxon>
        <taxon>Flavobacteriia</taxon>
        <taxon>Flavobacteriales</taxon>
        <taxon>Flavobacteriaceae</taxon>
        <taxon>Winogradskyella</taxon>
    </lineage>
</organism>